<protein>
    <submittedName>
        <fullName evidence="2">Uncharacterized protein</fullName>
    </submittedName>
</protein>
<dbReference type="RefSeq" id="YP_009777945.1">
    <property type="nucleotide sequence ID" value="NC_047707.1"/>
</dbReference>
<proteinExistence type="predicted"/>
<dbReference type="KEGG" id="vg:55412226"/>
<keyword evidence="3" id="KW-1185">Reference proteome</keyword>
<dbReference type="GeneID" id="55412226"/>
<dbReference type="EMBL" id="AP013548">
    <property type="protein sequence ID" value="BAQ94448.1"/>
    <property type="molecule type" value="Genomic_DNA"/>
</dbReference>
<organism evidence="2 3">
    <name type="scientific">uncultured phage_MedDCM-OCT-S38-C3</name>
    <dbReference type="NCBI Taxonomy" id="2740803"/>
    <lineage>
        <taxon>Viruses</taxon>
        <taxon>Duplodnaviria</taxon>
        <taxon>Heunggongvirae</taxon>
        <taxon>Uroviricota</taxon>
        <taxon>Caudoviricetes</taxon>
        <taxon>Autographivirales</taxon>
        <taxon>Stopalavirus</taxon>
        <taxon>Stopalavirus S38C3</taxon>
    </lineage>
</organism>
<accession>A0A6S4PEE1</accession>
<evidence type="ECO:0000313" key="2">
    <source>
        <dbReference type="EMBL" id="BAQ94448.1"/>
    </source>
</evidence>
<reference evidence="2 3" key="1">
    <citation type="journal article" date="2013" name="PLoS Genet.">
        <title>Expanding the Marine Virosphere Using Metagenomics.</title>
        <authorList>
            <person name="Mizuno C.M."/>
            <person name="Rodriguez-Valera F."/>
            <person name="Kimes N.E."/>
            <person name="Ghai R."/>
        </authorList>
    </citation>
    <scope>NUCLEOTIDE SEQUENCE [LARGE SCALE GENOMIC DNA]</scope>
    <source>
        <strain evidence="2">UvMED-CGR-U-MedDCM-OCT-S38-C3</strain>
    </source>
</reference>
<dbReference type="Proteomes" id="UP000504725">
    <property type="component" value="Segment"/>
</dbReference>
<evidence type="ECO:0000256" key="1">
    <source>
        <dbReference type="SAM" id="MobiDB-lite"/>
    </source>
</evidence>
<evidence type="ECO:0000313" key="3">
    <source>
        <dbReference type="Proteomes" id="UP000504725"/>
    </source>
</evidence>
<name>A0A6S4PEE1_9CAUD</name>
<feature type="region of interest" description="Disordered" evidence="1">
    <location>
        <begin position="383"/>
        <end position="406"/>
    </location>
</feature>
<sequence>MTQSGALPFGQVRPGAQSVSQFIQPAQRQVADAARPSLLPQVKTITTQQMAGTSSVRGYNELADIAEALGPLNKGLVKAAQKFYINDATSKIESGYAEQQQLLNQTEQTRYLLQQQAEAGSAEAAARITKLERNDPAAGQLLREANPWKLIGRRRLMAQMAGAEIDNALSAELVNNPVLGNLKPGSQQLMQTKVRLSQEVLDRYGLDGSEPESSYYMTPKLNEAWDKFTEKQGKLYAEEVRRSTVEATVASSVLEMGRIIQPGFAGFPREDGSMVVAGDGQEFLQRSASAFTDKITIDLQQLAGKDKTDALEKIRSELVRVYGPNPLAMLILKNIRGGRAFDDRGNPVPLDRRPAWGNTFGWDLAEGQYEGIDLRQKQFEQQQETFAQQGQMSWQQGPATLDPSSEEYTEAVDAWRQAQDPRWVDAEKFLAGQIKNEQEGQAMSTYVDPVAIQAEAEIPMLGPDNFLPENRAGIKALVDFIVEGSALTPQQAAKKRQELYKQLAAREKELAKIPAAGNTAIKNAVRVAMSAPEIAKLDVGKQAQRAFLIPGMSLGNAVSASSNEDYKAYYAAISSALTRETQNAANAYMQREGLKVVPDGMWGDFVEEAKKVVFGPQGTATQMKEAFLLKQPKTTVTPGGKGIPNQPEAAPPAVPFTPVSFDNLNGVPDQVAKNYVEKPIMTGRAVSQVLSNLQIKVMPKGLEDLARKANTNVYELMRQQLRYYPVLDQNGEAGRYLKEMSRQADKNNRVSSANFYRFAGGGVGMPIATNVNAPGGWLTNMLLGA</sequence>